<dbReference type="Gene3D" id="3.40.50.1820">
    <property type="entry name" value="alpha/beta hydrolase"/>
    <property type="match status" value="1"/>
</dbReference>
<dbReference type="SUPFAM" id="SSF55797">
    <property type="entry name" value="PR-1-like"/>
    <property type="match status" value="1"/>
</dbReference>
<feature type="chain" id="PRO_5044016551" description="SCP domain-containing protein" evidence="1">
    <location>
        <begin position="31"/>
        <end position="1365"/>
    </location>
</feature>
<dbReference type="SUPFAM" id="SSF53474">
    <property type="entry name" value="alpha/beta-Hydrolases"/>
    <property type="match status" value="1"/>
</dbReference>
<feature type="domain" description="SCP" evidence="2">
    <location>
        <begin position="650"/>
        <end position="759"/>
    </location>
</feature>
<evidence type="ECO:0000256" key="1">
    <source>
        <dbReference type="SAM" id="SignalP"/>
    </source>
</evidence>
<dbReference type="EMBL" id="CP151516">
    <property type="protein sequence ID" value="WZN66662.1"/>
    <property type="molecule type" value="Genomic_DNA"/>
</dbReference>
<name>A0AAX4PL77_9CHLO</name>
<dbReference type="InterPro" id="IPR014044">
    <property type="entry name" value="CAP_dom"/>
</dbReference>
<dbReference type="CDD" id="cd05379">
    <property type="entry name" value="CAP_bacterial"/>
    <property type="match status" value="1"/>
</dbReference>
<evidence type="ECO:0000313" key="4">
    <source>
        <dbReference type="EMBL" id="WZN66662.1"/>
    </source>
</evidence>
<feature type="domain" description="PET hydrolase/cutinase-like" evidence="3">
    <location>
        <begin position="90"/>
        <end position="239"/>
    </location>
</feature>
<dbReference type="InterPro" id="IPR029058">
    <property type="entry name" value="AB_hydrolase_fold"/>
</dbReference>
<keyword evidence="5" id="KW-1185">Reference proteome</keyword>
<dbReference type="Proteomes" id="UP001472866">
    <property type="component" value="Chromosome 16"/>
</dbReference>
<evidence type="ECO:0000313" key="5">
    <source>
        <dbReference type="Proteomes" id="UP001472866"/>
    </source>
</evidence>
<dbReference type="Pfam" id="PF00188">
    <property type="entry name" value="CAP"/>
    <property type="match status" value="1"/>
</dbReference>
<dbReference type="PANTHER" id="PTHR31157">
    <property type="entry name" value="SCP DOMAIN-CONTAINING PROTEIN"/>
    <property type="match status" value="1"/>
</dbReference>
<dbReference type="Gene3D" id="3.40.33.10">
    <property type="entry name" value="CAP"/>
    <property type="match status" value="1"/>
</dbReference>
<protein>
    <recommendedName>
        <fullName evidence="6">SCP domain-containing protein</fullName>
    </recommendedName>
</protein>
<sequence>MAATPPPTLKKMRALAAALIVLLFWSGALASPAPLLENLSLDHYSAPGPYHMAAPLMVDAPKTSAFRQSYGYAPVAVYFPTDNPGGTALADPKKTPDDTFHVIGFAHGAGSAAEFYTGLYAHLVSHGFIVVSVRNMAPVPATLGDDMCHGLAWILAEGDGTGPYGKESMFYGRIGQAGVGTMGHSMGGGGSIHCAMSWPQRVRAVAPIHPAPGGPATLIYSPMMVAAGALDYVTSPLMVKTAVFDGSPSPKIMPIMSGVAHREPVNYAGANRWNGYLTAFMSLYLRRDFRAALLVWGEETGSMARDTRIGIAHRNKGSVLWLESAEAVLRPGAVTSIAGRVTKTLPSTMAAPHELRAYKRIGEGFDVDVGFEVKSQNDHEISFVLHISVGNLAEGGGFPSRGGDQKLTVAAVNANDGGSSSFHDVFLSLDPSSTRKDFMDSKLPPSRTASVLDNQVARAGPSAGLGRPKAPHAGGPAYYQDGGWVVPVEEEGKEEAAFEWEMKQTASGTTRTEVGGIRVGNGWASVLYESSEAMQKRPDPPSLESLGRNVGALPESPYEGLGGWDSTVSPASSVPPSLLPWGAIVGQESGGVVLGVADFPAGYGDARAGKPTPRERELLTWINAVRSSPETFEGAYAARGCNLAQFSREERTPKLPLHLSPDLATSAARHSGEMAAHDFVSHVGRGGSTPFDRMDSAGYDGGYRGENICAGMAEPLDCVASFMCSKAHRENVMSADFREIGAALSSDLASQYQHYWTVNLGHRGVVRQGEFVSSFESSGQHRRTLSVGSHRPEEPIDEVVFSSAYHDTNPPRHLAVVANGVEFPLDLEYGALGSGVYQQRVQLVSIPMAQVLKGAAPCVVYHFAATARDGRTHRFPELGSYGFGACDFDDERARWVGFQNDTRTTVAAAASTVPRGGAAGVCLTDLHRCADGTMARRVPPSCQFHCGSGDPPPRDSEVDFLQSNGPCASTAAQFFSGIFKWCPEALQAAYEDPNNAFRWLVPLWREIQRVDWVAAANALTKVWQNMERCETYRPGAAAVASSAARSEIRVERKEAISSARRVIVRADVADAAASRGPPARRELVLSHREAWGSQLVSKRIILARGEGARGESVFDDFAEAPAPGWWGSWIKNAVTGAARGGRERVRRPEEALMHFTEEPLSSSAGVWELSASPEGGAAILDWEVTVCGEPLAASLNFTGESSFECKEPRARARHPLCAPSGPCDHDTRALRSCGSVSVVGGASTQPPPPRALPSPKMGSILRVMDKLVVQPSAGSSVFCSTNPRRFRGFAAPTFPDGGLEVGLYLFHHSDPHRENGAWRLEDAGFSGGDGGRPYAVAQSLAAKSGCFAFYVVSTRGAGPYDFWLE</sequence>
<dbReference type="Pfam" id="PF12740">
    <property type="entry name" value="PETase"/>
    <property type="match status" value="1"/>
</dbReference>
<evidence type="ECO:0008006" key="6">
    <source>
        <dbReference type="Google" id="ProtNLM"/>
    </source>
</evidence>
<dbReference type="InterPro" id="IPR041127">
    <property type="entry name" value="PET_hydrolase/cutinase-like"/>
</dbReference>
<evidence type="ECO:0000259" key="3">
    <source>
        <dbReference type="Pfam" id="PF12740"/>
    </source>
</evidence>
<dbReference type="InterPro" id="IPR035940">
    <property type="entry name" value="CAP_sf"/>
</dbReference>
<dbReference type="PANTHER" id="PTHR31157:SF1">
    <property type="entry name" value="SCP DOMAIN-CONTAINING PROTEIN"/>
    <property type="match status" value="1"/>
</dbReference>
<accession>A0AAX4PL77</accession>
<organism evidence="4 5">
    <name type="scientific">Chloropicon roscoffensis</name>
    <dbReference type="NCBI Taxonomy" id="1461544"/>
    <lineage>
        <taxon>Eukaryota</taxon>
        <taxon>Viridiplantae</taxon>
        <taxon>Chlorophyta</taxon>
        <taxon>Chloropicophyceae</taxon>
        <taxon>Chloropicales</taxon>
        <taxon>Chloropicaceae</taxon>
        <taxon>Chloropicon</taxon>
    </lineage>
</organism>
<proteinExistence type="predicted"/>
<gene>
    <name evidence="4" type="ORF">HKI87_16g82310</name>
</gene>
<evidence type="ECO:0000259" key="2">
    <source>
        <dbReference type="Pfam" id="PF00188"/>
    </source>
</evidence>
<feature type="signal peptide" evidence="1">
    <location>
        <begin position="1"/>
        <end position="30"/>
    </location>
</feature>
<keyword evidence="1" id="KW-0732">Signal</keyword>
<reference evidence="4 5" key="1">
    <citation type="submission" date="2024-03" db="EMBL/GenBank/DDBJ databases">
        <title>Complete genome sequence of the green alga Chloropicon roscoffensis RCC1871.</title>
        <authorList>
            <person name="Lemieux C."/>
            <person name="Pombert J.-F."/>
            <person name="Otis C."/>
            <person name="Turmel M."/>
        </authorList>
    </citation>
    <scope>NUCLEOTIDE SEQUENCE [LARGE SCALE GENOMIC DNA]</scope>
    <source>
        <strain evidence="4 5">RCC1871</strain>
    </source>
</reference>